<comment type="similarity">
    <text evidence="2">Belongs to the tryptophan 2-monooxygenase family.</text>
</comment>
<keyword evidence="5" id="KW-0073">Auxin biosynthesis</keyword>
<dbReference type="InterPro" id="IPR036188">
    <property type="entry name" value="FAD/NAD-bd_sf"/>
</dbReference>
<feature type="region of interest" description="Disordered" evidence="7">
    <location>
        <begin position="1"/>
        <end position="28"/>
    </location>
</feature>
<dbReference type="GO" id="GO:0009851">
    <property type="term" value="P:auxin biosynthetic process"/>
    <property type="evidence" value="ECO:0007669"/>
    <property type="project" value="UniProtKB-KW"/>
</dbReference>
<proteinExistence type="inferred from homology"/>
<dbReference type="PANTHER" id="PTHR10742:SF410">
    <property type="entry name" value="LYSINE-SPECIFIC HISTONE DEMETHYLASE 2"/>
    <property type="match status" value="1"/>
</dbReference>
<dbReference type="SUPFAM" id="SSF51905">
    <property type="entry name" value="FAD/NAD(P)-binding domain"/>
    <property type="match status" value="1"/>
</dbReference>
<evidence type="ECO:0000256" key="2">
    <source>
        <dbReference type="ARBA" id="ARBA00005833"/>
    </source>
</evidence>
<organism evidence="9 10">
    <name type="scientific">Microvirga aerilata</name>
    <dbReference type="NCBI Taxonomy" id="670292"/>
    <lineage>
        <taxon>Bacteria</taxon>
        <taxon>Pseudomonadati</taxon>
        <taxon>Pseudomonadota</taxon>
        <taxon>Alphaproteobacteria</taxon>
        <taxon>Hyphomicrobiales</taxon>
        <taxon>Methylobacteriaceae</taxon>
        <taxon>Microvirga</taxon>
    </lineage>
</organism>
<dbReference type="GO" id="GO:0050361">
    <property type="term" value="F:tryptophan 2-monooxygenase activity"/>
    <property type="evidence" value="ECO:0007669"/>
    <property type="project" value="UniProtKB-EC"/>
</dbReference>
<dbReference type="Gene3D" id="3.50.50.60">
    <property type="entry name" value="FAD/NAD(P)-binding domain"/>
    <property type="match status" value="2"/>
</dbReference>
<dbReference type="PRINTS" id="PR00411">
    <property type="entry name" value="PNDRDTASEI"/>
</dbReference>
<dbReference type="Gene3D" id="3.90.660.10">
    <property type="match status" value="1"/>
</dbReference>
<feature type="domain" description="Amine oxidase" evidence="8">
    <location>
        <begin position="38"/>
        <end position="94"/>
    </location>
</feature>
<dbReference type="EMBL" id="JAEQMY010000052">
    <property type="protein sequence ID" value="MBL0406816.1"/>
    <property type="molecule type" value="Genomic_DNA"/>
</dbReference>
<comment type="caution">
    <text evidence="9">The sequence shown here is derived from an EMBL/GenBank/DDBJ whole genome shotgun (WGS) entry which is preliminary data.</text>
</comment>
<dbReference type="RefSeq" id="WP_202063677.1">
    <property type="nucleotide sequence ID" value="NZ_JAEQMY010000052.1"/>
</dbReference>
<evidence type="ECO:0000256" key="4">
    <source>
        <dbReference type="ARBA" id="ARBA00017871"/>
    </source>
</evidence>
<evidence type="ECO:0000256" key="3">
    <source>
        <dbReference type="ARBA" id="ARBA00012535"/>
    </source>
</evidence>
<evidence type="ECO:0000313" key="10">
    <source>
        <dbReference type="Proteomes" id="UP000605848"/>
    </source>
</evidence>
<dbReference type="Proteomes" id="UP000605848">
    <property type="component" value="Unassembled WGS sequence"/>
</dbReference>
<dbReference type="InterPro" id="IPR050281">
    <property type="entry name" value="Flavin_monoamine_oxidase"/>
</dbReference>
<feature type="compositionally biased region" description="Polar residues" evidence="7">
    <location>
        <begin position="15"/>
        <end position="24"/>
    </location>
</feature>
<accession>A0A937D1B7</accession>
<reference evidence="9" key="1">
    <citation type="submission" date="2021-01" db="EMBL/GenBank/DDBJ databases">
        <title>Microvirga sp.</title>
        <authorList>
            <person name="Kim M.K."/>
        </authorList>
    </citation>
    <scope>NUCLEOTIDE SEQUENCE</scope>
    <source>
        <strain evidence="9">5420S-16</strain>
    </source>
</reference>
<dbReference type="AlphaFoldDB" id="A0A937D1B7"/>
<evidence type="ECO:0000256" key="5">
    <source>
        <dbReference type="ARBA" id="ARBA00023070"/>
    </source>
</evidence>
<comment type="catalytic activity">
    <reaction evidence="6">
        <text>L-tryptophan + O2 = indole-3-acetamide + CO2 + H2O</text>
        <dbReference type="Rhea" id="RHEA:16165"/>
        <dbReference type="ChEBI" id="CHEBI:15377"/>
        <dbReference type="ChEBI" id="CHEBI:15379"/>
        <dbReference type="ChEBI" id="CHEBI:16031"/>
        <dbReference type="ChEBI" id="CHEBI:16526"/>
        <dbReference type="ChEBI" id="CHEBI:57912"/>
        <dbReference type="EC" id="1.13.12.3"/>
    </reaction>
</comment>
<evidence type="ECO:0000313" key="9">
    <source>
        <dbReference type="EMBL" id="MBL0406816.1"/>
    </source>
</evidence>
<evidence type="ECO:0000259" key="8">
    <source>
        <dbReference type="Pfam" id="PF01593"/>
    </source>
</evidence>
<evidence type="ECO:0000256" key="7">
    <source>
        <dbReference type="SAM" id="MobiDB-lite"/>
    </source>
</evidence>
<sequence length="432" mass="46332">MNGPAARRGVEEAVQSESVSTPNPAATPDVVVVGAGSAGIAAARRLMVAGLTVTVLEARRRIGGRTVTARFKGHPLDLGAHWLHAGPINPLVRLGRRRGEPLRRAPVEGHFFVRGRPGSRAQSAALDRAFAMADRAMTQAAKGREDQPAGRVLPPMGPQGRRVVAIHGLVSGRPLDEVSLHDFPSMEYADNLFIAGGLGAFVSRLGQSLPVRLGTAVHAIDWSGSGVRVESTAGTLQAKAVLVTTPMAVLQQDAIRFAPALPNGVQEAIHGFTQGVYEHVVLHWPDSPFRGADRLASLTGMHRDPPGLLTCIDGTPFHFFELDQPTAAALDRRDAHAPHRYAREVLAEQFGHRAIRNLSAVHTTRWRHDPWSQASWAVVPPGLYAVRDTLKAPVGERIWFAGEALSRAQWGTAGGAWEEGERAAGEIIGRLA</sequence>
<evidence type="ECO:0000256" key="6">
    <source>
        <dbReference type="ARBA" id="ARBA00047321"/>
    </source>
</evidence>
<dbReference type="PANTHER" id="PTHR10742">
    <property type="entry name" value="FLAVIN MONOAMINE OXIDASE"/>
    <property type="match status" value="1"/>
</dbReference>
<evidence type="ECO:0000256" key="1">
    <source>
        <dbReference type="ARBA" id="ARBA00004814"/>
    </source>
</evidence>
<feature type="domain" description="Amine oxidase" evidence="8">
    <location>
        <begin position="183"/>
        <end position="428"/>
    </location>
</feature>
<dbReference type="Pfam" id="PF01593">
    <property type="entry name" value="Amino_oxidase"/>
    <property type="match status" value="2"/>
</dbReference>
<dbReference type="EC" id="1.13.12.3" evidence="3"/>
<comment type="pathway">
    <text evidence="1">Plant hormone metabolism; auxin biosynthesis.</text>
</comment>
<dbReference type="InterPro" id="IPR002937">
    <property type="entry name" value="Amino_oxidase"/>
</dbReference>
<gene>
    <name evidence="9" type="ORF">JKG68_22995</name>
</gene>
<name>A0A937D1B7_9HYPH</name>
<protein>
    <recommendedName>
        <fullName evidence="4">Tryptophan 2-monooxygenase</fullName>
        <ecNumber evidence="3">1.13.12.3</ecNumber>
    </recommendedName>
</protein>
<keyword evidence="10" id="KW-1185">Reference proteome</keyword>